<dbReference type="EMBL" id="CP012508">
    <property type="protein sequence ID" value="ALB21344.1"/>
    <property type="molecule type" value="Genomic_DNA"/>
</dbReference>
<evidence type="ECO:0000313" key="2">
    <source>
        <dbReference type="EMBL" id="ALB21344.1"/>
    </source>
</evidence>
<dbReference type="InterPro" id="IPR052340">
    <property type="entry name" value="RNase_Y/CdgJ"/>
</dbReference>
<dbReference type="PANTHER" id="PTHR33525:SF6">
    <property type="entry name" value="HDOD DOMAIN-CONTAINING PROTEIN"/>
    <property type="match status" value="1"/>
</dbReference>
<dbReference type="SUPFAM" id="SSF109604">
    <property type="entry name" value="HD-domain/PDEase-like"/>
    <property type="match status" value="1"/>
</dbReference>
<dbReference type="InterPro" id="IPR013976">
    <property type="entry name" value="HDOD"/>
</dbReference>
<feature type="domain" description="HDOD" evidence="1">
    <location>
        <begin position="1"/>
        <end position="135"/>
    </location>
</feature>
<dbReference type="PROSITE" id="PS51833">
    <property type="entry name" value="HDOD"/>
    <property type="match status" value="1"/>
</dbReference>
<evidence type="ECO:0000313" key="3">
    <source>
        <dbReference type="Proteomes" id="UP000029558"/>
    </source>
</evidence>
<gene>
    <name evidence="2" type="ORF">KU39_158</name>
</gene>
<dbReference type="Proteomes" id="UP000029558">
    <property type="component" value="Chromosome"/>
</dbReference>
<dbReference type="PANTHER" id="PTHR33525">
    <property type="match status" value="1"/>
</dbReference>
<accession>A0AAC8ZN54</accession>
<proteinExistence type="predicted"/>
<evidence type="ECO:0000259" key="1">
    <source>
        <dbReference type="PROSITE" id="PS51833"/>
    </source>
</evidence>
<dbReference type="RefSeq" id="WP_048876077.1">
    <property type="nucleotide sequence ID" value="NZ_CP013781.1"/>
</dbReference>
<dbReference type="Pfam" id="PF08668">
    <property type="entry name" value="HDOD"/>
    <property type="match status" value="1"/>
</dbReference>
<sequence>MMLGINRVKTLVNTQALRSLLDGAKNTDIMLFWDEANDVAMTCYLLATELGRALSADDAYSLGLFHNCGIILLAQKYDDYLNTLIDCYNSDEEWDLTSLEDSRYQTNHAVIGYYVAKGWQLPDVMAEVIHYHHDLDYIRQGLTQGAEQAFKMLALLKMAEHIVLAYINHWVRVMLTMSGPEFKEDVWTL</sequence>
<dbReference type="AlphaFoldDB" id="A0AAC8ZN54"/>
<protein>
    <submittedName>
        <fullName evidence="2">HDOD domain-containing protein</fullName>
    </submittedName>
</protein>
<organism evidence="2 3">
    <name type="scientific">Piscirickettsia salmonis</name>
    <dbReference type="NCBI Taxonomy" id="1238"/>
    <lineage>
        <taxon>Bacteria</taxon>
        <taxon>Pseudomonadati</taxon>
        <taxon>Pseudomonadota</taxon>
        <taxon>Gammaproteobacteria</taxon>
        <taxon>Thiotrichales</taxon>
        <taxon>Piscirickettsiaceae</taxon>
        <taxon>Piscirickettsia</taxon>
    </lineage>
</organism>
<name>A0AAC8ZN54_PISSA</name>
<reference evidence="2 3" key="1">
    <citation type="journal article" date="2014" name="Genome Announc.">
        <title>Comparative Genome Analysis of Two Isolates of the Fish Pathogen Piscirickettsia salmonis from Different Hosts Reveals Major Differences in Virulence-Associated Secretion Systems.</title>
        <authorList>
            <person name="Bohle H."/>
            <person name="Henriquez P."/>
            <person name="Grothusen H."/>
            <person name="Navas E."/>
            <person name="Sandoval A."/>
            <person name="Bustamante F."/>
            <person name="Bustos P."/>
            <person name="Mancilla M."/>
        </authorList>
    </citation>
    <scope>NUCLEOTIDE SEQUENCE [LARGE SCALE GENOMIC DNA]</scope>
    <source>
        <strain evidence="3">B1-32597</strain>
    </source>
</reference>
<dbReference type="Gene3D" id="1.10.3210.10">
    <property type="entry name" value="Hypothetical protein af1432"/>
    <property type="match status" value="1"/>
</dbReference>